<evidence type="ECO:0000313" key="1">
    <source>
        <dbReference type="EMBL" id="SQI59435.1"/>
    </source>
</evidence>
<accession>A0A2X4Z584</accession>
<reference evidence="1 2" key="1">
    <citation type="submission" date="2018-06" db="EMBL/GenBank/DDBJ databases">
        <authorList>
            <consortium name="Pathogen Informatics"/>
            <person name="Doyle S."/>
        </authorList>
    </citation>
    <scope>NUCLEOTIDE SEQUENCE [LARGE SCALE GENOMIC DNA]</scope>
    <source>
        <strain evidence="1 2">NCTC4824</strain>
    </source>
</reference>
<proteinExistence type="predicted"/>
<protein>
    <submittedName>
        <fullName evidence="1">Uncharacterized protein</fullName>
    </submittedName>
</protein>
<name>A0A2X4Z584_LEDLE</name>
<organism evidence="1 2">
    <name type="scientific">Lederbergia lenta</name>
    <name type="common">Bacillus lentus</name>
    <dbReference type="NCBI Taxonomy" id="1467"/>
    <lineage>
        <taxon>Bacteria</taxon>
        <taxon>Bacillati</taxon>
        <taxon>Bacillota</taxon>
        <taxon>Bacilli</taxon>
        <taxon>Bacillales</taxon>
        <taxon>Bacillaceae</taxon>
        <taxon>Lederbergia</taxon>
    </lineage>
</organism>
<evidence type="ECO:0000313" key="2">
    <source>
        <dbReference type="Proteomes" id="UP000249134"/>
    </source>
</evidence>
<dbReference type="EMBL" id="LS483476">
    <property type="protein sequence ID" value="SQI59435.1"/>
    <property type="molecule type" value="Genomic_DNA"/>
</dbReference>
<dbReference type="KEGG" id="blen:NCTC4824_02374"/>
<keyword evidence="2" id="KW-1185">Reference proteome</keyword>
<dbReference type="AlphaFoldDB" id="A0A2X4Z584"/>
<sequence length="71" mass="8359">MTIDQLGEYTNEFYSENTSQEKSYLITYEDGVFRCLLGTPTDNFHLSFEEFKEKMIKKYGEDEFGLVPIEV</sequence>
<dbReference type="RefSeq" id="WP_066138897.1">
    <property type="nucleotide sequence ID" value="NZ_CBCSGM010000001.1"/>
</dbReference>
<gene>
    <name evidence="1" type="ORF">NCTC4824_02374</name>
</gene>
<dbReference type="Proteomes" id="UP000249134">
    <property type="component" value="Chromosome 1"/>
</dbReference>